<dbReference type="GO" id="GO:0140359">
    <property type="term" value="F:ABC-type transporter activity"/>
    <property type="evidence" value="ECO:0007669"/>
    <property type="project" value="InterPro"/>
</dbReference>
<dbReference type="RefSeq" id="WP_009200515.1">
    <property type="nucleotide sequence ID" value="NZ_ACJX03000001.1"/>
</dbReference>
<dbReference type="PANTHER" id="PTHR43471">
    <property type="entry name" value="ABC TRANSPORTER PERMEASE"/>
    <property type="match status" value="1"/>
</dbReference>
<evidence type="ECO:0008006" key="4">
    <source>
        <dbReference type="Google" id="ProtNLM"/>
    </source>
</evidence>
<dbReference type="PANTHER" id="PTHR43471:SF14">
    <property type="entry name" value="ABC-2 TYPE TRANSPORT SYSTEM PERMEASE PROTEIN"/>
    <property type="match status" value="1"/>
</dbReference>
<feature type="transmembrane region" description="Helical" evidence="1">
    <location>
        <begin position="151"/>
        <end position="178"/>
    </location>
</feature>
<feature type="transmembrane region" description="Helical" evidence="1">
    <location>
        <begin position="69"/>
        <end position="89"/>
    </location>
</feature>
<feature type="transmembrane region" description="Helical" evidence="1">
    <location>
        <begin position="282"/>
        <end position="304"/>
    </location>
</feature>
<keyword evidence="1" id="KW-1133">Transmembrane helix</keyword>
<dbReference type="STRING" id="592015.HMPREF1705_03841"/>
<feature type="transmembrane region" description="Helical" evidence="1">
    <location>
        <begin position="190"/>
        <end position="208"/>
    </location>
</feature>
<comment type="caution">
    <text evidence="2">The sequence shown here is derived from an EMBL/GenBank/DDBJ whole genome shotgun (WGS) entry which is preliminary data.</text>
</comment>
<dbReference type="EMBL" id="ACJX03000001">
    <property type="protein sequence ID" value="KRT34608.1"/>
    <property type="molecule type" value="Genomic_DNA"/>
</dbReference>
<dbReference type="OrthoDB" id="9795677at2"/>
<sequence>MGGLLPVFLKELTDQFGSKRFMLITLIIVITGLFSSYTASEALKEQQFLNEEYLFLGLFTSSGGGLPSFLFFISFFGPLLGIILGFDAINGERTRGTLSLILSQPIYRDAIINGKFLASLATVAIMIASIMVMIAGISIAKLGVVPNGQEVVRAILFFIACILYIAFWMSLAILFSIIFEKSSTSALTSIALWIFLSFFVYMIAGVVADEVYPITQQSTPELLAKHESLRTMLLRFSPAVLLEEISAALLNPTVRVFGPMFETQLKGLILTPLSLGQSVLVVWPQFVALIAASVICFAVSYLAFMRKEIRSI</sequence>
<organism evidence="2 3">
    <name type="scientific">Acetomicrobium hydrogeniformans ATCC BAA-1850</name>
    <dbReference type="NCBI Taxonomy" id="592015"/>
    <lineage>
        <taxon>Bacteria</taxon>
        <taxon>Thermotogati</taxon>
        <taxon>Synergistota</taxon>
        <taxon>Synergistia</taxon>
        <taxon>Synergistales</taxon>
        <taxon>Acetomicrobiaceae</taxon>
        <taxon>Acetomicrobium</taxon>
    </lineage>
</organism>
<dbReference type="Proteomes" id="UP000005273">
    <property type="component" value="Unassembled WGS sequence"/>
</dbReference>
<evidence type="ECO:0000313" key="2">
    <source>
        <dbReference type="EMBL" id="KRT34608.1"/>
    </source>
</evidence>
<keyword evidence="1" id="KW-0812">Transmembrane</keyword>
<feature type="transmembrane region" description="Helical" evidence="1">
    <location>
        <begin position="116"/>
        <end position="139"/>
    </location>
</feature>
<keyword evidence="3" id="KW-1185">Reference proteome</keyword>
<proteinExistence type="predicted"/>
<dbReference type="GO" id="GO:0005886">
    <property type="term" value="C:plasma membrane"/>
    <property type="evidence" value="ECO:0007669"/>
    <property type="project" value="UniProtKB-SubCell"/>
</dbReference>
<accession>A0A0T5X8K9</accession>
<evidence type="ECO:0000256" key="1">
    <source>
        <dbReference type="SAM" id="Phobius"/>
    </source>
</evidence>
<evidence type="ECO:0000313" key="3">
    <source>
        <dbReference type="Proteomes" id="UP000005273"/>
    </source>
</evidence>
<name>A0A0T5X8K9_9BACT</name>
<keyword evidence="1" id="KW-0472">Membrane</keyword>
<gene>
    <name evidence="2" type="ORF">HMPREF1705_03841</name>
</gene>
<protein>
    <recommendedName>
        <fullName evidence="4">ABC-2 type transporter</fullName>
    </recommendedName>
</protein>
<dbReference type="eggNOG" id="COG1277">
    <property type="taxonomic scope" value="Bacteria"/>
</dbReference>
<dbReference type="Pfam" id="PF12679">
    <property type="entry name" value="ABC2_membrane_2"/>
    <property type="match status" value="1"/>
</dbReference>
<reference evidence="3" key="1">
    <citation type="submission" date="2012-09" db="EMBL/GenBank/DDBJ databases">
        <authorList>
            <person name="Weinstock G."/>
            <person name="Sodergren E."/>
            <person name="Clifton S."/>
            <person name="Fulton L."/>
            <person name="Fulton B."/>
            <person name="Courtney L."/>
            <person name="Fronick C."/>
            <person name="Harrison M."/>
            <person name="Strong C."/>
            <person name="Farmer C."/>
            <person name="Delehaunty K."/>
            <person name="Markovic C."/>
            <person name="Hall O."/>
            <person name="Minx P."/>
            <person name="Tomlinson C."/>
            <person name="Mitreva M."/>
            <person name="Nelson J."/>
            <person name="Hou S."/>
            <person name="Wollam A."/>
            <person name="Pepin K.H."/>
            <person name="Johnson M."/>
            <person name="Bhonagiri V."/>
            <person name="Nash W.E."/>
            <person name="Suruliraj S."/>
            <person name="Warren W."/>
            <person name="Chinwalla A."/>
            <person name="Mardis E.R."/>
            <person name="Wilson R.K."/>
        </authorList>
    </citation>
    <scope>NUCLEOTIDE SEQUENCE [LARGE SCALE GENOMIC DNA]</scope>
    <source>
        <strain evidence="3">OS1</strain>
    </source>
</reference>
<dbReference type="AlphaFoldDB" id="A0A0T5X8K9"/>
<feature type="transmembrane region" description="Helical" evidence="1">
    <location>
        <begin position="21"/>
        <end position="39"/>
    </location>
</feature>